<protein>
    <recommendedName>
        <fullName evidence="6">SWIM-type domain-containing protein</fullName>
    </recommendedName>
</protein>
<feature type="compositionally biased region" description="Basic and acidic residues" evidence="5">
    <location>
        <begin position="166"/>
        <end position="176"/>
    </location>
</feature>
<dbReference type="AlphaFoldDB" id="A0AAV3QWY8"/>
<evidence type="ECO:0000256" key="3">
    <source>
        <dbReference type="ARBA" id="ARBA00022833"/>
    </source>
</evidence>
<evidence type="ECO:0000256" key="5">
    <source>
        <dbReference type="SAM" id="MobiDB-lite"/>
    </source>
</evidence>
<evidence type="ECO:0000259" key="6">
    <source>
        <dbReference type="PROSITE" id="PS50966"/>
    </source>
</evidence>
<dbReference type="PANTHER" id="PTHR31973">
    <property type="entry name" value="POLYPROTEIN, PUTATIVE-RELATED"/>
    <property type="match status" value="1"/>
</dbReference>
<dbReference type="EMBL" id="BAABME010006200">
    <property type="protein sequence ID" value="GAA0167716.1"/>
    <property type="molecule type" value="Genomic_DNA"/>
</dbReference>
<dbReference type="PROSITE" id="PS50966">
    <property type="entry name" value="ZF_SWIM"/>
    <property type="match status" value="1"/>
</dbReference>
<dbReference type="Pfam" id="PF04434">
    <property type="entry name" value="SWIM"/>
    <property type="match status" value="1"/>
</dbReference>
<accession>A0AAV3QWY8</accession>
<organism evidence="7 8">
    <name type="scientific">Lithospermum erythrorhizon</name>
    <name type="common">Purple gromwell</name>
    <name type="synonym">Lithospermum officinale var. erythrorhizon</name>
    <dbReference type="NCBI Taxonomy" id="34254"/>
    <lineage>
        <taxon>Eukaryota</taxon>
        <taxon>Viridiplantae</taxon>
        <taxon>Streptophyta</taxon>
        <taxon>Embryophyta</taxon>
        <taxon>Tracheophyta</taxon>
        <taxon>Spermatophyta</taxon>
        <taxon>Magnoliopsida</taxon>
        <taxon>eudicotyledons</taxon>
        <taxon>Gunneridae</taxon>
        <taxon>Pentapetalae</taxon>
        <taxon>asterids</taxon>
        <taxon>lamiids</taxon>
        <taxon>Boraginales</taxon>
        <taxon>Boraginaceae</taxon>
        <taxon>Boraginoideae</taxon>
        <taxon>Lithospermeae</taxon>
        <taxon>Lithospermum</taxon>
    </lineage>
</organism>
<dbReference type="InterPro" id="IPR006564">
    <property type="entry name" value="Znf_PMZ"/>
</dbReference>
<evidence type="ECO:0000313" key="8">
    <source>
        <dbReference type="Proteomes" id="UP001454036"/>
    </source>
</evidence>
<evidence type="ECO:0000256" key="1">
    <source>
        <dbReference type="ARBA" id="ARBA00022723"/>
    </source>
</evidence>
<dbReference type="PANTHER" id="PTHR31973:SF187">
    <property type="entry name" value="MUTATOR TRANSPOSASE MUDRA PROTEIN"/>
    <property type="match status" value="1"/>
</dbReference>
<feature type="region of interest" description="Disordered" evidence="5">
    <location>
        <begin position="126"/>
        <end position="188"/>
    </location>
</feature>
<sequence>MYEVFNSFIIDAKDKSILTLMSMVKEIILVRMQLNRDKAEKWEGKLCPKPRAKLLTNLCDVDLEKRQCSCRKWKLTDIPCKHACAVIKLNGDYVEDFVDECYIVGTYKKVYAPAIQLMAGPELWPQTGRQGPLPPPMIQKKKNKNEGNQGRQFVPMHPTNLSQESMEDHPNLEETFKPPTNTKPRPSPIFFAVGQKFATMKDISQQ</sequence>
<keyword evidence="3" id="KW-0862">Zinc</keyword>
<reference evidence="7 8" key="1">
    <citation type="submission" date="2024-01" db="EMBL/GenBank/DDBJ databases">
        <title>The complete chloroplast genome sequence of Lithospermum erythrorhizon: insights into the phylogenetic relationship among Boraginaceae species and the maternal lineages of purple gromwells.</title>
        <authorList>
            <person name="Okada T."/>
            <person name="Watanabe K."/>
        </authorList>
    </citation>
    <scope>NUCLEOTIDE SEQUENCE [LARGE SCALE GENOMIC DNA]</scope>
</reference>
<dbReference type="Proteomes" id="UP001454036">
    <property type="component" value="Unassembled WGS sequence"/>
</dbReference>
<comment type="caution">
    <text evidence="7">The sequence shown here is derived from an EMBL/GenBank/DDBJ whole genome shotgun (WGS) entry which is preliminary data.</text>
</comment>
<dbReference type="GO" id="GO:0008270">
    <property type="term" value="F:zinc ion binding"/>
    <property type="evidence" value="ECO:0007669"/>
    <property type="project" value="UniProtKB-KW"/>
</dbReference>
<dbReference type="InterPro" id="IPR007527">
    <property type="entry name" value="Znf_SWIM"/>
</dbReference>
<keyword evidence="1" id="KW-0479">Metal-binding</keyword>
<proteinExistence type="predicted"/>
<evidence type="ECO:0000256" key="2">
    <source>
        <dbReference type="ARBA" id="ARBA00022771"/>
    </source>
</evidence>
<keyword evidence="2 4" id="KW-0863">Zinc-finger</keyword>
<evidence type="ECO:0000256" key="4">
    <source>
        <dbReference type="PROSITE-ProRule" id="PRU00325"/>
    </source>
</evidence>
<gene>
    <name evidence="7" type="ORF">LIER_22587</name>
</gene>
<dbReference type="SMART" id="SM00575">
    <property type="entry name" value="ZnF_PMZ"/>
    <property type="match status" value="1"/>
</dbReference>
<feature type="domain" description="SWIM-type" evidence="6">
    <location>
        <begin position="59"/>
        <end position="91"/>
    </location>
</feature>
<keyword evidence="8" id="KW-1185">Reference proteome</keyword>
<name>A0AAV3QWY8_LITER</name>
<evidence type="ECO:0000313" key="7">
    <source>
        <dbReference type="EMBL" id="GAA0167716.1"/>
    </source>
</evidence>